<dbReference type="GeneID" id="54466293"/>
<sequence>MKGVLSVLARAAQHFACLRMAGRDILKAIPNATERRSQQSKLVAERAERPAWRCGNGASCVGGRGLLLVVVGSGGCRGGQRREGVGFRYSLHAGGWAVWVGGMGGMGALACPSRADSAGKRGSAELLETPTGAQQGPMAAATGTGGGFSLSQRRDGSWGARVVLRGANRCQRSHRKRAQ</sequence>
<reference evidence="4" key="3">
    <citation type="submission" date="2025-04" db="UniProtKB">
        <authorList>
            <consortium name="RefSeq"/>
        </authorList>
    </citation>
    <scope>IDENTIFICATION</scope>
    <source>
        <strain evidence="4">CBS 304.34</strain>
    </source>
</reference>
<protein>
    <submittedName>
        <fullName evidence="2 4">Uncharacterized protein</fullName>
    </submittedName>
</protein>
<accession>A0A6A6YRT4</accession>
<organism evidence="2">
    <name type="scientific">Mytilinidion resinicola</name>
    <dbReference type="NCBI Taxonomy" id="574789"/>
    <lineage>
        <taxon>Eukaryota</taxon>
        <taxon>Fungi</taxon>
        <taxon>Dikarya</taxon>
        <taxon>Ascomycota</taxon>
        <taxon>Pezizomycotina</taxon>
        <taxon>Dothideomycetes</taxon>
        <taxon>Pleosporomycetidae</taxon>
        <taxon>Mytilinidiales</taxon>
        <taxon>Mytilinidiaceae</taxon>
        <taxon>Mytilinidion</taxon>
    </lineage>
</organism>
<dbReference type="EMBL" id="MU003699">
    <property type="protein sequence ID" value="KAF2810617.1"/>
    <property type="molecule type" value="Genomic_DNA"/>
</dbReference>
<reference evidence="4" key="2">
    <citation type="submission" date="2020-04" db="EMBL/GenBank/DDBJ databases">
        <authorList>
            <consortium name="NCBI Genome Project"/>
        </authorList>
    </citation>
    <scope>NUCLEOTIDE SEQUENCE</scope>
    <source>
        <strain evidence="4">CBS 304.34</strain>
    </source>
</reference>
<dbReference type="Proteomes" id="UP000504636">
    <property type="component" value="Unplaced"/>
</dbReference>
<proteinExistence type="predicted"/>
<feature type="compositionally biased region" description="Low complexity" evidence="1">
    <location>
        <begin position="130"/>
        <end position="142"/>
    </location>
</feature>
<dbReference type="RefSeq" id="XP_033577581.1">
    <property type="nucleotide sequence ID" value="XM_033725400.1"/>
</dbReference>
<gene>
    <name evidence="2 4" type="ORF">BDZ99DRAFT_519312</name>
</gene>
<evidence type="ECO:0000256" key="1">
    <source>
        <dbReference type="SAM" id="MobiDB-lite"/>
    </source>
</evidence>
<evidence type="ECO:0000313" key="3">
    <source>
        <dbReference type="Proteomes" id="UP000504636"/>
    </source>
</evidence>
<reference evidence="2 4" key="1">
    <citation type="journal article" date="2020" name="Stud. Mycol.">
        <title>101 Dothideomycetes genomes: a test case for predicting lifestyles and emergence of pathogens.</title>
        <authorList>
            <person name="Haridas S."/>
            <person name="Albert R."/>
            <person name="Binder M."/>
            <person name="Bloem J."/>
            <person name="Labutti K."/>
            <person name="Salamov A."/>
            <person name="Andreopoulos B."/>
            <person name="Baker S."/>
            <person name="Barry K."/>
            <person name="Bills G."/>
            <person name="Bluhm B."/>
            <person name="Cannon C."/>
            <person name="Castanera R."/>
            <person name="Culley D."/>
            <person name="Daum C."/>
            <person name="Ezra D."/>
            <person name="Gonzalez J."/>
            <person name="Henrissat B."/>
            <person name="Kuo A."/>
            <person name="Liang C."/>
            <person name="Lipzen A."/>
            <person name="Lutzoni F."/>
            <person name="Magnuson J."/>
            <person name="Mondo S."/>
            <person name="Nolan M."/>
            <person name="Ohm R."/>
            <person name="Pangilinan J."/>
            <person name="Park H.-J."/>
            <person name="Ramirez L."/>
            <person name="Alfaro M."/>
            <person name="Sun H."/>
            <person name="Tritt A."/>
            <person name="Yoshinaga Y."/>
            <person name="Zwiers L.-H."/>
            <person name="Turgeon B."/>
            <person name="Goodwin S."/>
            <person name="Spatafora J."/>
            <person name="Crous P."/>
            <person name="Grigoriev I."/>
        </authorList>
    </citation>
    <scope>NUCLEOTIDE SEQUENCE</scope>
    <source>
        <strain evidence="2 4">CBS 304.34</strain>
    </source>
</reference>
<dbReference type="AlphaFoldDB" id="A0A6A6YRT4"/>
<evidence type="ECO:0000313" key="2">
    <source>
        <dbReference type="EMBL" id="KAF2810617.1"/>
    </source>
</evidence>
<name>A0A6A6YRT4_9PEZI</name>
<keyword evidence="3" id="KW-1185">Reference proteome</keyword>
<evidence type="ECO:0000313" key="4">
    <source>
        <dbReference type="RefSeq" id="XP_033577581.1"/>
    </source>
</evidence>
<feature type="region of interest" description="Disordered" evidence="1">
    <location>
        <begin position="129"/>
        <end position="156"/>
    </location>
</feature>